<sequence length="124" mass="13735">MVVECNNVLALRLINSNGTDGVEIVHCSLYSLFTGNRVVLVQLGHRNVNHVRDLLSKIDRVEGHSCKIYVEVPDCALTLVQTDANEIHTTVGDVTSLAMEARPLAFSFYILCGRAVLIDFLCLY</sequence>
<name>A0ABR2A6X8_9ROSI</name>
<dbReference type="EMBL" id="JBBPBN010000341">
    <property type="protein sequence ID" value="KAK8488738.1"/>
    <property type="molecule type" value="Genomic_DNA"/>
</dbReference>
<reference evidence="1 2" key="1">
    <citation type="journal article" date="2024" name="G3 (Bethesda)">
        <title>Genome assembly of Hibiscus sabdariffa L. provides insights into metabolisms of medicinal natural products.</title>
        <authorList>
            <person name="Kim T."/>
        </authorList>
    </citation>
    <scope>NUCLEOTIDE SEQUENCE [LARGE SCALE GENOMIC DNA]</scope>
    <source>
        <strain evidence="1">TK-2024</strain>
        <tissue evidence="1">Old leaves</tissue>
    </source>
</reference>
<comment type="caution">
    <text evidence="1">The sequence shown here is derived from an EMBL/GenBank/DDBJ whole genome shotgun (WGS) entry which is preliminary data.</text>
</comment>
<keyword evidence="2" id="KW-1185">Reference proteome</keyword>
<organism evidence="1 2">
    <name type="scientific">Hibiscus sabdariffa</name>
    <name type="common">roselle</name>
    <dbReference type="NCBI Taxonomy" id="183260"/>
    <lineage>
        <taxon>Eukaryota</taxon>
        <taxon>Viridiplantae</taxon>
        <taxon>Streptophyta</taxon>
        <taxon>Embryophyta</taxon>
        <taxon>Tracheophyta</taxon>
        <taxon>Spermatophyta</taxon>
        <taxon>Magnoliopsida</taxon>
        <taxon>eudicotyledons</taxon>
        <taxon>Gunneridae</taxon>
        <taxon>Pentapetalae</taxon>
        <taxon>rosids</taxon>
        <taxon>malvids</taxon>
        <taxon>Malvales</taxon>
        <taxon>Malvaceae</taxon>
        <taxon>Malvoideae</taxon>
        <taxon>Hibiscus</taxon>
    </lineage>
</organism>
<gene>
    <name evidence="1" type="ORF">V6N11_068331</name>
</gene>
<evidence type="ECO:0000313" key="2">
    <source>
        <dbReference type="Proteomes" id="UP001396334"/>
    </source>
</evidence>
<protein>
    <submittedName>
        <fullName evidence="1">Uncharacterized protein</fullName>
    </submittedName>
</protein>
<evidence type="ECO:0000313" key="1">
    <source>
        <dbReference type="EMBL" id="KAK8488738.1"/>
    </source>
</evidence>
<proteinExistence type="predicted"/>
<dbReference type="Proteomes" id="UP001396334">
    <property type="component" value="Unassembled WGS sequence"/>
</dbReference>
<accession>A0ABR2A6X8</accession>